<keyword evidence="1" id="KW-0812">Transmembrane</keyword>
<comment type="caution">
    <text evidence="3">The sequence shown here is derived from an EMBL/GenBank/DDBJ whole genome shotgun (WGS) entry which is preliminary data.</text>
</comment>
<dbReference type="EMBL" id="WTYQ01000001">
    <property type="protein sequence ID" value="MXP24892.1"/>
    <property type="molecule type" value="Genomic_DNA"/>
</dbReference>
<accession>A0A845A3Q5</accession>
<name>A0A845A3Q5_9SPHN</name>
<gene>
    <name evidence="3" type="ORF">GRI39_02375</name>
</gene>
<sequence length="96" mass="10463">MSPATANIFGFAGMFCIIFAYGYGTMKAAPNPFIQHGVNLTGALLLTVSLLVNTNPASLTLEFFWGAIAIYGLFRALRERKQAHITKANPIEDRQA</sequence>
<dbReference type="OrthoDB" id="7278355at2"/>
<organism evidence="3 4">
    <name type="scientific">Altericroceibacterium indicum</name>
    <dbReference type="NCBI Taxonomy" id="374177"/>
    <lineage>
        <taxon>Bacteria</taxon>
        <taxon>Pseudomonadati</taxon>
        <taxon>Pseudomonadota</taxon>
        <taxon>Alphaproteobacteria</taxon>
        <taxon>Sphingomonadales</taxon>
        <taxon>Erythrobacteraceae</taxon>
        <taxon>Altericroceibacterium</taxon>
    </lineage>
</organism>
<feature type="transmembrane region" description="Helical" evidence="1">
    <location>
        <begin position="59"/>
        <end position="77"/>
    </location>
</feature>
<dbReference type="Proteomes" id="UP000460561">
    <property type="component" value="Unassembled WGS sequence"/>
</dbReference>
<dbReference type="RefSeq" id="WP_160738081.1">
    <property type="nucleotide sequence ID" value="NZ_WTYQ01000001.1"/>
</dbReference>
<dbReference type="InterPro" id="IPR058058">
    <property type="entry name" value="CBU_0592-like"/>
</dbReference>
<protein>
    <submittedName>
        <fullName evidence="3">Permease</fullName>
    </submittedName>
</protein>
<feature type="transmembrane region" description="Helical" evidence="1">
    <location>
        <begin position="6"/>
        <end position="24"/>
    </location>
</feature>
<evidence type="ECO:0000256" key="1">
    <source>
        <dbReference type="SAM" id="Phobius"/>
    </source>
</evidence>
<keyword evidence="1" id="KW-1133">Transmembrane helix</keyword>
<feature type="domain" description="CBU-0592-like" evidence="2">
    <location>
        <begin position="7"/>
        <end position="80"/>
    </location>
</feature>
<evidence type="ECO:0000313" key="4">
    <source>
        <dbReference type="Proteomes" id="UP000460561"/>
    </source>
</evidence>
<reference evidence="3 4" key="1">
    <citation type="submission" date="2019-12" db="EMBL/GenBank/DDBJ databases">
        <title>Genomic-based taxomic classification of the family Erythrobacteraceae.</title>
        <authorList>
            <person name="Xu L."/>
        </authorList>
    </citation>
    <scope>NUCLEOTIDE SEQUENCE [LARGE SCALE GENOMIC DNA]</scope>
    <source>
        <strain evidence="3 4">DSM 18604</strain>
    </source>
</reference>
<dbReference type="NCBIfam" id="NF047864">
    <property type="entry name" value="CBU_0592_membra"/>
    <property type="match status" value="1"/>
</dbReference>
<proteinExistence type="predicted"/>
<dbReference type="AlphaFoldDB" id="A0A845A3Q5"/>
<keyword evidence="4" id="KW-1185">Reference proteome</keyword>
<dbReference type="Pfam" id="PF26604">
    <property type="entry name" value="CBU_0592"/>
    <property type="match status" value="1"/>
</dbReference>
<evidence type="ECO:0000259" key="2">
    <source>
        <dbReference type="Pfam" id="PF26604"/>
    </source>
</evidence>
<evidence type="ECO:0000313" key="3">
    <source>
        <dbReference type="EMBL" id="MXP24892.1"/>
    </source>
</evidence>
<keyword evidence="1" id="KW-0472">Membrane</keyword>